<dbReference type="Proteomes" id="UP000184932">
    <property type="component" value="Unassembled WGS sequence"/>
</dbReference>
<gene>
    <name evidence="3" type="ORF">SAMN05444002_0526</name>
</gene>
<feature type="chain" id="PRO_5009935601" evidence="1">
    <location>
        <begin position="30"/>
        <end position="852"/>
    </location>
</feature>
<dbReference type="InterPro" id="IPR025949">
    <property type="entry name" value="PapC-like_C"/>
</dbReference>
<accession>A0A1N6EAN9</accession>
<dbReference type="InterPro" id="IPR043142">
    <property type="entry name" value="PapC-like_C_sf"/>
</dbReference>
<dbReference type="PANTHER" id="PTHR30451">
    <property type="entry name" value="OUTER MEMBRANE USHER PROTEIN"/>
    <property type="match status" value="1"/>
</dbReference>
<dbReference type="GO" id="GO:0009279">
    <property type="term" value="C:cell outer membrane"/>
    <property type="evidence" value="ECO:0007669"/>
    <property type="project" value="TreeGrafter"/>
</dbReference>
<dbReference type="Pfam" id="PF00577">
    <property type="entry name" value="Usher"/>
    <property type="match status" value="1"/>
</dbReference>
<keyword evidence="4" id="KW-1185">Reference proteome</keyword>
<dbReference type="Gene3D" id="2.60.40.2610">
    <property type="entry name" value="Outer membrane usher protein FimD, plug domain"/>
    <property type="match status" value="1"/>
</dbReference>
<evidence type="ECO:0000313" key="4">
    <source>
        <dbReference type="Proteomes" id="UP000184932"/>
    </source>
</evidence>
<feature type="signal peptide" evidence="1">
    <location>
        <begin position="1"/>
        <end position="29"/>
    </location>
</feature>
<organism evidence="3 4">
    <name type="scientific">Vannielia litorea</name>
    <dbReference type="NCBI Taxonomy" id="1217970"/>
    <lineage>
        <taxon>Bacteria</taxon>
        <taxon>Pseudomonadati</taxon>
        <taxon>Pseudomonadota</taxon>
        <taxon>Alphaproteobacteria</taxon>
        <taxon>Rhodobacterales</taxon>
        <taxon>Paracoccaceae</taxon>
        <taxon>Vannielia</taxon>
    </lineage>
</organism>
<dbReference type="Pfam" id="PF13953">
    <property type="entry name" value="PapC_C"/>
    <property type="match status" value="1"/>
</dbReference>
<evidence type="ECO:0000313" key="3">
    <source>
        <dbReference type="EMBL" id="SIN80102.1"/>
    </source>
</evidence>
<dbReference type="InterPro" id="IPR042186">
    <property type="entry name" value="FimD_plug_dom"/>
</dbReference>
<protein>
    <submittedName>
        <fullName evidence="3">Outer membrane usher protein</fullName>
    </submittedName>
</protein>
<name>A0A1N6EAN9_9RHOB</name>
<dbReference type="PANTHER" id="PTHR30451:SF5">
    <property type="entry name" value="SLR0019 PROTEIN"/>
    <property type="match status" value="1"/>
</dbReference>
<proteinExistence type="predicted"/>
<dbReference type="EMBL" id="FSRL01000001">
    <property type="protein sequence ID" value="SIN80102.1"/>
    <property type="molecule type" value="Genomic_DNA"/>
</dbReference>
<reference evidence="4" key="1">
    <citation type="submission" date="2016-11" db="EMBL/GenBank/DDBJ databases">
        <authorList>
            <person name="Varghese N."/>
            <person name="Submissions S."/>
        </authorList>
    </citation>
    <scope>NUCLEOTIDE SEQUENCE [LARGE SCALE GENOMIC DNA]</scope>
    <source>
        <strain evidence="4">DSM 29440</strain>
    </source>
</reference>
<dbReference type="STRING" id="1217970.SAMN05444002_0526"/>
<dbReference type="Gene3D" id="2.60.40.3110">
    <property type="match status" value="1"/>
</dbReference>
<dbReference type="GO" id="GO:0009297">
    <property type="term" value="P:pilus assembly"/>
    <property type="evidence" value="ECO:0007669"/>
    <property type="project" value="InterPro"/>
</dbReference>
<sequence>MTRTVSQSYKRAFAALAATALMAAVPVLAQQATGGLVVGNPAPAAPAGGGLVVGAPETPTRADTVDRTQVSDGLEITASVAGRVNAPAADTPLALEVALNGQDTFLVAEFVQQGGTGRISATRSELRELGIRAPATNLGRVYLDEIEGVDYDYDPISQSIAITAPFSALLPKVQSAAQRPEFTKPEQSYGAVLNYALDAQAGPDGSGNYSFTSFTGAVDGWVFTPFGTLSSTGFYRHYPNNPQAGGFIRQETRLDLHNLNRAVTLTLGDVTTSATAWSRPIRMGGVQLRRDFSLRSDLVTEQLFSFEGAAAVPSSVDVYIENNRAYTGQVQPGPFRLEDVPIASGGGDAVVVVRDATGREVTREVSFFTSPNLLKKGRFDFSLETGRAREAYGSESGQYGGTDLYSATLAYGLTRRMTLEAHVEGSDDLLLAGFGIHAATRIGELSFAVGQSDYLGTSAGFAYGTLSTQIGKVDLQVSSLRAEAGFADLAYVTGLEYLGADAISDAGSLLEFPTITDVISVGIPISDDYRNLGLSLVRSERASSRDLIASVAYSHSLDKGGANFSVYGSHNFESEESRFSMALSMPLGKRTTGRAQVSTSSSGERIESLYASRAISDGVGDYGYTARLERQDGRYYGGGSVEYLGRYGKVSGELLYSDGQSYLRGAAEGAVVIAGGQPALGNTISDSFAVVRTGVPDLPVQLHHREVTRTGMGGVALVPGLSSFRLSHVSVDPKKLDDSVVLGATGADVVPSRRGGVLVDFKLEGASGEADASALVTLVSASGAPLPPGSEAKLGGKGAGFPVGYDGLTYVDGLKSQNTLKVELAGGGSCRASFAFTPTGELQPQIGPFTCQ</sequence>
<feature type="domain" description="PapC-like C-terminal" evidence="2">
    <location>
        <begin position="775"/>
        <end position="837"/>
    </location>
</feature>
<dbReference type="GO" id="GO:0015473">
    <property type="term" value="F:fimbrial usher porin activity"/>
    <property type="evidence" value="ECO:0007669"/>
    <property type="project" value="InterPro"/>
</dbReference>
<evidence type="ECO:0000259" key="2">
    <source>
        <dbReference type="Pfam" id="PF13953"/>
    </source>
</evidence>
<evidence type="ECO:0000256" key="1">
    <source>
        <dbReference type="SAM" id="SignalP"/>
    </source>
</evidence>
<dbReference type="AlphaFoldDB" id="A0A1N6EAN9"/>
<dbReference type="InterPro" id="IPR000015">
    <property type="entry name" value="Fimb_usher"/>
</dbReference>
<dbReference type="Gene3D" id="2.60.40.2070">
    <property type="match status" value="1"/>
</dbReference>
<keyword evidence="1" id="KW-0732">Signal</keyword>